<evidence type="ECO:0000256" key="5">
    <source>
        <dbReference type="ARBA" id="ARBA00023136"/>
    </source>
</evidence>
<accession>A0A3Q1FXL8</accession>
<evidence type="ECO:0000256" key="1">
    <source>
        <dbReference type="ARBA" id="ARBA00004370"/>
    </source>
</evidence>
<evidence type="ECO:0000256" key="2">
    <source>
        <dbReference type="ARBA" id="ARBA00022692"/>
    </source>
</evidence>
<name>A0A3Q1FXL8_9TELE</name>
<evidence type="ECO:0000313" key="9">
    <source>
        <dbReference type="Proteomes" id="UP000257200"/>
    </source>
</evidence>
<dbReference type="GO" id="GO:0007097">
    <property type="term" value="P:nuclear migration"/>
    <property type="evidence" value="ECO:0007669"/>
    <property type="project" value="TreeGrafter"/>
</dbReference>
<sequence>MLVQTMYNFSVAESVRATTSPAGAEVVVEEAEELRLGWQRLRQGLCEAEEGLRSSLDSHSQYVARCLRLGEDISRLRLLLQGLDQELEDTHKSRDHSDHTEEQIVGQWRKYTGVRNTLAGEESQVELLKAQLKELFRFSEDSRHLSDDVLAVVKEHQSVKCRATRLCSESESGLRSILQDPLLVYAQWSHMVAQVLETSAEVTDFSHIAMLDSVQLQERFSLLQVKGDLLDSVFGLDRSDGLQGELNAAIRNRELLHAQLLQRKSRLQVSACHSFGFTSFSLPLIVHLMFFYLQVKVNESEESIAEHESFHERLLNIEKWLMIMKQKLESFHSPSGEWSVEGRQHEAERVLGEFPGKDLQLHQMEVQGQRVLERTSEEGQVHILRDIKRLKDSWLALYNMSLNLHSKGHKSRRWEFESWLSKQNELLSEVLSSKEALRNGVCFGQEQFQLLLQESQGSEDGSGSAEDVGLEELRYRWMLYKSKLKDAGELRSRTSAKVRPVLSTDHLRGQTCRFYCTLSRLSLTHFHNTFTRAQV</sequence>
<organism evidence="8 9">
    <name type="scientific">Acanthochromis polyacanthus</name>
    <name type="common">spiny chromis</name>
    <dbReference type="NCBI Taxonomy" id="80966"/>
    <lineage>
        <taxon>Eukaryota</taxon>
        <taxon>Metazoa</taxon>
        <taxon>Chordata</taxon>
        <taxon>Craniata</taxon>
        <taxon>Vertebrata</taxon>
        <taxon>Euteleostomi</taxon>
        <taxon>Actinopterygii</taxon>
        <taxon>Neopterygii</taxon>
        <taxon>Teleostei</taxon>
        <taxon>Neoteleostei</taxon>
        <taxon>Acanthomorphata</taxon>
        <taxon>Ovalentaria</taxon>
        <taxon>Pomacentridae</taxon>
        <taxon>Acanthochromis</taxon>
    </lineage>
</organism>
<evidence type="ECO:0000259" key="6">
    <source>
        <dbReference type="Pfam" id="PF25803"/>
    </source>
</evidence>
<keyword evidence="5" id="KW-0472">Membrane</keyword>
<keyword evidence="3" id="KW-0677">Repeat</keyword>
<dbReference type="InterPro" id="IPR052403">
    <property type="entry name" value="LINC-complex_assoc"/>
</dbReference>
<dbReference type="GO" id="GO:0005640">
    <property type="term" value="C:nuclear outer membrane"/>
    <property type="evidence" value="ECO:0007669"/>
    <property type="project" value="TreeGrafter"/>
</dbReference>
<reference evidence="8" key="1">
    <citation type="submission" date="2025-08" db="UniProtKB">
        <authorList>
            <consortium name="Ensembl"/>
        </authorList>
    </citation>
    <scope>IDENTIFICATION</scope>
</reference>
<comment type="subcellular location">
    <subcellularLocation>
        <location evidence="1">Membrane</location>
    </subcellularLocation>
</comment>
<keyword evidence="2" id="KW-0812">Transmembrane</keyword>
<dbReference type="GO" id="GO:0051015">
    <property type="term" value="F:actin filament binding"/>
    <property type="evidence" value="ECO:0007669"/>
    <property type="project" value="TreeGrafter"/>
</dbReference>
<dbReference type="Pfam" id="PF25803">
    <property type="entry name" value="Spectrin_SYNE1_2"/>
    <property type="match status" value="1"/>
</dbReference>
<feature type="domain" description="Nesprin-3" evidence="7">
    <location>
        <begin position="416"/>
        <end position="485"/>
    </location>
</feature>
<dbReference type="Pfam" id="PF25804">
    <property type="entry name" value="SYNE3"/>
    <property type="match status" value="1"/>
</dbReference>
<dbReference type="GO" id="GO:0005737">
    <property type="term" value="C:cytoplasm"/>
    <property type="evidence" value="ECO:0007669"/>
    <property type="project" value="TreeGrafter"/>
</dbReference>
<dbReference type="GO" id="GO:0034993">
    <property type="term" value="C:meiotic nuclear membrane microtubule tethering complex"/>
    <property type="evidence" value="ECO:0007669"/>
    <property type="project" value="TreeGrafter"/>
</dbReference>
<evidence type="ECO:0000256" key="3">
    <source>
        <dbReference type="ARBA" id="ARBA00022737"/>
    </source>
</evidence>
<dbReference type="InterPro" id="IPR057933">
    <property type="entry name" value="SYNE3_dom"/>
</dbReference>
<dbReference type="PANTHER" id="PTHR47535:SF2">
    <property type="entry name" value="NESPRIN-3"/>
    <property type="match status" value="1"/>
</dbReference>
<feature type="domain" description="Nesprin-1/3 spectrin repeats region" evidence="6">
    <location>
        <begin position="65"/>
        <end position="172"/>
    </location>
</feature>
<dbReference type="GeneTree" id="ENSGT00440000039367"/>
<reference evidence="8" key="2">
    <citation type="submission" date="2025-09" db="UniProtKB">
        <authorList>
            <consortium name="Ensembl"/>
        </authorList>
    </citation>
    <scope>IDENTIFICATION</scope>
</reference>
<dbReference type="PANTHER" id="PTHR47535">
    <property type="entry name" value="MUSCLE-SPECIFIC PROTEIN 300 KDA, ISOFORM G"/>
    <property type="match status" value="1"/>
</dbReference>
<evidence type="ECO:0000313" key="8">
    <source>
        <dbReference type="Ensembl" id="ENSAPOP00000022068.1"/>
    </source>
</evidence>
<dbReference type="InterPro" id="IPR057932">
    <property type="entry name" value="Spectrin_SYNE1_3"/>
</dbReference>
<dbReference type="Ensembl" id="ENSAPOT00000014699.1">
    <property type="protein sequence ID" value="ENSAPOP00000022068.1"/>
    <property type="gene ID" value="ENSAPOG00000003087.1"/>
</dbReference>
<protein>
    <submittedName>
        <fullName evidence="8">Spectrin repeat containing, nuclear envelope family member 3</fullName>
    </submittedName>
</protein>
<evidence type="ECO:0000259" key="7">
    <source>
        <dbReference type="Pfam" id="PF25804"/>
    </source>
</evidence>
<dbReference type="AlphaFoldDB" id="A0A3Q1FXL8"/>
<dbReference type="Proteomes" id="UP000257200">
    <property type="component" value="Unplaced"/>
</dbReference>
<keyword evidence="9" id="KW-1185">Reference proteome</keyword>
<keyword evidence="4" id="KW-1133">Transmembrane helix</keyword>
<proteinExistence type="predicted"/>
<evidence type="ECO:0000256" key="4">
    <source>
        <dbReference type="ARBA" id="ARBA00022989"/>
    </source>
</evidence>
<dbReference type="Gene3D" id="1.20.58.60">
    <property type="match status" value="1"/>
</dbReference>